<accession>A0A7T8CEF2</accession>
<sequence>MPDGDGVLSGLLASVGPVSVAPPGILALRWLDRFLPDGGGVLSGLLAPVGPVSVAPPGVLFTGKQATD</sequence>
<dbReference type="RefSeq" id="WP_054828873.1">
    <property type="nucleotide sequence ID" value="NZ_ABIKMM020000007.1"/>
</dbReference>
<dbReference type="AlphaFoldDB" id="A0A7T8CEF2"/>
<proteinExistence type="predicted"/>
<evidence type="ECO:0000313" key="1">
    <source>
        <dbReference type="EMBL" id="PIK81629.1"/>
    </source>
</evidence>
<dbReference type="EMBL" id="NKYI01000031">
    <property type="protein sequence ID" value="PIK81629.1"/>
    <property type="molecule type" value="Genomic_DNA"/>
</dbReference>
<comment type="caution">
    <text evidence="1">The sequence shown here is derived from an EMBL/GenBank/DDBJ whole genome shotgun (WGS) entry which is preliminary data.</text>
</comment>
<name>A0A7T8CEF2_RAOOR</name>
<reference evidence="1 2" key="1">
    <citation type="submission" date="2017-07" db="EMBL/GenBank/DDBJ databases">
        <title>Raoultella ornithinolytica strain HH3 draft genome.</title>
        <authorList>
            <person name="Duceppe M.-O."/>
            <person name="Huang H."/>
            <person name="Phipps-Todd B."/>
        </authorList>
    </citation>
    <scope>NUCLEOTIDE SEQUENCE [LARGE SCALE GENOMIC DNA]</scope>
    <source>
        <strain evidence="1 2">HH3</strain>
    </source>
</reference>
<gene>
    <name evidence="1" type="ORF">CFY86_24530</name>
</gene>
<evidence type="ECO:0000313" key="2">
    <source>
        <dbReference type="Proteomes" id="UP000229713"/>
    </source>
</evidence>
<organism evidence="1 2">
    <name type="scientific">Raoultella ornithinolytica</name>
    <name type="common">Klebsiella ornithinolytica</name>
    <dbReference type="NCBI Taxonomy" id="54291"/>
    <lineage>
        <taxon>Bacteria</taxon>
        <taxon>Pseudomonadati</taxon>
        <taxon>Pseudomonadota</taxon>
        <taxon>Gammaproteobacteria</taxon>
        <taxon>Enterobacterales</taxon>
        <taxon>Enterobacteriaceae</taxon>
        <taxon>Klebsiella/Raoultella group</taxon>
        <taxon>Raoultella</taxon>
    </lineage>
</organism>
<protein>
    <submittedName>
        <fullName evidence="1">Uncharacterized protein</fullName>
    </submittedName>
</protein>
<dbReference type="Proteomes" id="UP000229713">
    <property type="component" value="Unassembled WGS sequence"/>
</dbReference>